<dbReference type="InterPro" id="IPR036874">
    <property type="entry name" value="Carbonic_anhydrase_sf"/>
</dbReference>
<dbReference type="GO" id="GO:0015976">
    <property type="term" value="P:carbon utilization"/>
    <property type="evidence" value="ECO:0007669"/>
    <property type="project" value="InterPro"/>
</dbReference>
<evidence type="ECO:0000256" key="3">
    <source>
        <dbReference type="ARBA" id="ARBA00022723"/>
    </source>
</evidence>
<proteinExistence type="inferred from homology"/>
<dbReference type="Pfam" id="PF00484">
    <property type="entry name" value="Pro_CA"/>
    <property type="match status" value="1"/>
</dbReference>
<dbReference type="PROSITE" id="PS00705">
    <property type="entry name" value="PROK_CO2_ANHYDRASE_2"/>
    <property type="match status" value="1"/>
</dbReference>
<dbReference type="RefSeq" id="WP_179980013.1">
    <property type="nucleotide sequence ID" value="NZ_LT608333.1"/>
</dbReference>
<sequence length="217" mass="24472">MKSVESLLQGNELFQKNYFKKNEAELLELVRSGQHPKALFIGCADSRVIPSLITNAPPGQLFVLRNVGNFVAPHKPDEDYHAMASGIEYAVTTLDISEIIICGHTYCGAIEALYKEISGEQLIHTKKWLSLGKKAKELALLALGKNADKDRLLRLTEKLSIVFQIENLLTYPYVREKVENGALHIHGWLYHIESGEMEYYDPDQHEFLTLSRSEAAS</sequence>
<dbReference type="PANTHER" id="PTHR11002">
    <property type="entry name" value="CARBONIC ANHYDRASE"/>
    <property type="match status" value="1"/>
</dbReference>
<feature type="binding site" evidence="7">
    <location>
        <position position="104"/>
    </location>
    <ligand>
        <name>Zn(2+)</name>
        <dbReference type="ChEBI" id="CHEBI:29105"/>
    </ligand>
</feature>
<comment type="function">
    <text evidence="8">Reversible hydration of carbon dioxide.</text>
</comment>
<keyword evidence="5 8" id="KW-0456">Lyase</keyword>
<comment type="cofactor">
    <cofactor evidence="7">
        <name>Zn(2+)</name>
        <dbReference type="ChEBI" id="CHEBI:29105"/>
    </cofactor>
    <text evidence="7">Binds 1 zinc ion per subunit.</text>
</comment>
<evidence type="ECO:0000256" key="6">
    <source>
        <dbReference type="ARBA" id="ARBA00048348"/>
    </source>
</evidence>
<dbReference type="InterPro" id="IPR015892">
    <property type="entry name" value="Carbonic_anhydrase_CS"/>
</dbReference>
<protein>
    <recommendedName>
        <fullName evidence="2 8">Carbonic anhydrase</fullName>
        <ecNumber evidence="2 8">4.2.1.1</ecNumber>
    </recommendedName>
    <alternativeName>
        <fullName evidence="8">Carbonate dehydratase</fullName>
    </alternativeName>
</protein>
<dbReference type="CDD" id="cd00884">
    <property type="entry name" value="beta_CA_cladeB"/>
    <property type="match status" value="1"/>
</dbReference>
<comment type="similarity">
    <text evidence="1 8">Belongs to the beta-class carbonic anhydrase family.</text>
</comment>
<organism evidence="9">
    <name type="scientific">uncultured Desulfovibrio sp</name>
    <dbReference type="NCBI Taxonomy" id="167968"/>
    <lineage>
        <taxon>Bacteria</taxon>
        <taxon>Pseudomonadati</taxon>
        <taxon>Thermodesulfobacteriota</taxon>
        <taxon>Desulfovibrionia</taxon>
        <taxon>Desulfovibrionales</taxon>
        <taxon>Desulfovibrionaceae</taxon>
        <taxon>Desulfovibrio</taxon>
        <taxon>environmental samples</taxon>
    </lineage>
</organism>
<dbReference type="PROSITE" id="PS00704">
    <property type="entry name" value="PROK_CO2_ANHYDRASE_1"/>
    <property type="match status" value="1"/>
</dbReference>
<evidence type="ECO:0000256" key="5">
    <source>
        <dbReference type="ARBA" id="ARBA00023239"/>
    </source>
</evidence>
<evidence type="ECO:0000313" key="9">
    <source>
        <dbReference type="EMBL" id="SCM72014.1"/>
    </source>
</evidence>
<dbReference type="GO" id="GO:0004089">
    <property type="term" value="F:carbonate dehydratase activity"/>
    <property type="evidence" value="ECO:0007669"/>
    <property type="project" value="UniProtKB-UniRule"/>
</dbReference>
<evidence type="ECO:0000256" key="7">
    <source>
        <dbReference type="PIRSR" id="PIRSR601765-1"/>
    </source>
</evidence>
<dbReference type="Gene3D" id="3.40.1050.10">
    <property type="entry name" value="Carbonic anhydrase"/>
    <property type="match status" value="1"/>
</dbReference>
<gene>
    <name evidence="9" type="ORF">KL86DES1_20344</name>
</gene>
<dbReference type="GO" id="GO:0008270">
    <property type="term" value="F:zinc ion binding"/>
    <property type="evidence" value="ECO:0007669"/>
    <property type="project" value="UniProtKB-UniRule"/>
</dbReference>
<feature type="binding site" evidence="7">
    <location>
        <position position="107"/>
    </location>
    <ligand>
        <name>Zn(2+)</name>
        <dbReference type="ChEBI" id="CHEBI:29105"/>
    </ligand>
</feature>
<dbReference type="InterPro" id="IPR001765">
    <property type="entry name" value="Carbonic_anhydrase"/>
</dbReference>
<evidence type="ECO:0000256" key="4">
    <source>
        <dbReference type="ARBA" id="ARBA00022833"/>
    </source>
</evidence>
<feature type="binding site" evidence="7">
    <location>
        <position position="43"/>
    </location>
    <ligand>
        <name>Zn(2+)</name>
        <dbReference type="ChEBI" id="CHEBI:29105"/>
    </ligand>
</feature>
<dbReference type="SMART" id="SM00947">
    <property type="entry name" value="Pro_CA"/>
    <property type="match status" value="1"/>
</dbReference>
<evidence type="ECO:0000256" key="1">
    <source>
        <dbReference type="ARBA" id="ARBA00006217"/>
    </source>
</evidence>
<dbReference type="SUPFAM" id="SSF53056">
    <property type="entry name" value="beta-carbonic anhydrase, cab"/>
    <property type="match status" value="1"/>
</dbReference>
<evidence type="ECO:0000256" key="8">
    <source>
        <dbReference type="RuleBase" id="RU003956"/>
    </source>
</evidence>
<dbReference type="AlphaFoldDB" id="A0A212L390"/>
<feature type="binding site" evidence="7">
    <location>
        <position position="45"/>
    </location>
    <ligand>
        <name>Zn(2+)</name>
        <dbReference type="ChEBI" id="CHEBI:29105"/>
    </ligand>
</feature>
<comment type="catalytic activity">
    <reaction evidence="6 8">
        <text>hydrogencarbonate + H(+) = CO2 + H2O</text>
        <dbReference type="Rhea" id="RHEA:10748"/>
        <dbReference type="ChEBI" id="CHEBI:15377"/>
        <dbReference type="ChEBI" id="CHEBI:15378"/>
        <dbReference type="ChEBI" id="CHEBI:16526"/>
        <dbReference type="ChEBI" id="CHEBI:17544"/>
        <dbReference type="EC" id="4.2.1.1"/>
    </reaction>
</comment>
<name>A0A212L390_9BACT</name>
<reference evidence="9" key="1">
    <citation type="submission" date="2016-08" db="EMBL/GenBank/DDBJ databases">
        <authorList>
            <person name="Seilhamer J.J."/>
        </authorList>
    </citation>
    <scope>NUCLEOTIDE SEQUENCE</scope>
    <source>
        <strain evidence="9">86-1</strain>
    </source>
</reference>
<accession>A0A212L390</accession>
<keyword evidence="3 7" id="KW-0479">Metal-binding</keyword>
<evidence type="ECO:0000256" key="2">
    <source>
        <dbReference type="ARBA" id="ARBA00012925"/>
    </source>
</evidence>
<keyword evidence="4 7" id="KW-0862">Zinc</keyword>
<dbReference type="EC" id="4.2.1.1" evidence="2 8"/>
<dbReference type="PANTHER" id="PTHR11002:SF76">
    <property type="entry name" value="CARBONIC ANHYDRASE"/>
    <property type="match status" value="1"/>
</dbReference>
<dbReference type="InterPro" id="IPR045066">
    <property type="entry name" value="Beta_CA_cladeB"/>
</dbReference>
<dbReference type="EMBL" id="FMJC01000002">
    <property type="protein sequence ID" value="SCM72014.1"/>
    <property type="molecule type" value="Genomic_DNA"/>
</dbReference>